<evidence type="ECO:0008006" key="3">
    <source>
        <dbReference type="Google" id="ProtNLM"/>
    </source>
</evidence>
<evidence type="ECO:0000313" key="1">
    <source>
        <dbReference type="EMBL" id="OXU30016.1"/>
    </source>
</evidence>
<protein>
    <recommendedName>
        <fullName evidence="3">DNA-directed DNA polymerase</fullName>
    </recommendedName>
</protein>
<keyword evidence="2" id="KW-1185">Reference proteome</keyword>
<organism evidence="1 2">
    <name type="scientific">Trichomalopsis sarcophagae</name>
    <dbReference type="NCBI Taxonomy" id="543379"/>
    <lineage>
        <taxon>Eukaryota</taxon>
        <taxon>Metazoa</taxon>
        <taxon>Ecdysozoa</taxon>
        <taxon>Arthropoda</taxon>
        <taxon>Hexapoda</taxon>
        <taxon>Insecta</taxon>
        <taxon>Pterygota</taxon>
        <taxon>Neoptera</taxon>
        <taxon>Endopterygota</taxon>
        <taxon>Hymenoptera</taxon>
        <taxon>Apocrita</taxon>
        <taxon>Proctotrupomorpha</taxon>
        <taxon>Chalcidoidea</taxon>
        <taxon>Pteromalidae</taxon>
        <taxon>Pteromalinae</taxon>
        <taxon>Trichomalopsis</taxon>
    </lineage>
</organism>
<sequence length="208" mass="24267">MYYEQTNHYKPILNLVIACGTDGYCIPCNKSHWRVKEHRCSKKCYKCFLSPPCSLTENLIECNNCLRLFFGNIYLNNHTKIGPYNRNTYFKLWNATISPGARRQREKSTFSKFVRCTSDISISCEICGIREYVFDHEPIKQLDDFALAPRARFQQVICIAHNSQGFDAQFIFKYVVEKFNQDQVAPLVVMNSSKIILMEVLRTKFIDS</sequence>
<proteinExistence type="predicted"/>
<name>A0A232FGX5_9HYME</name>
<reference evidence="1 2" key="1">
    <citation type="journal article" date="2017" name="Curr. Biol.">
        <title>The Evolution of Venom by Co-option of Single-Copy Genes.</title>
        <authorList>
            <person name="Martinson E.O."/>
            <person name="Mrinalini"/>
            <person name="Kelkar Y.D."/>
            <person name="Chang C.H."/>
            <person name="Werren J.H."/>
        </authorList>
    </citation>
    <scope>NUCLEOTIDE SEQUENCE [LARGE SCALE GENOMIC DNA]</scope>
    <source>
        <strain evidence="1 2">Alberta</strain>
        <tissue evidence="1">Whole body</tissue>
    </source>
</reference>
<accession>A0A232FGX5</accession>
<dbReference type="EMBL" id="NNAY01000210">
    <property type="protein sequence ID" value="OXU30016.1"/>
    <property type="molecule type" value="Genomic_DNA"/>
</dbReference>
<dbReference type="Proteomes" id="UP000215335">
    <property type="component" value="Unassembled WGS sequence"/>
</dbReference>
<comment type="caution">
    <text evidence="1">The sequence shown here is derived from an EMBL/GenBank/DDBJ whole genome shotgun (WGS) entry which is preliminary data.</text>
</comment>
<evidence type="ECO:0000313" key="2">
    <source>
        <dbReference type="Proteomes" id="UP000215335"/>
    </source>
</evidence>
<gene>
    <name evidence="1" type="ORF">TSAR_009483</name>
</gene>
<dbReference type="AlphaFoldDB" id="A0A232FGX5"/>